<dbReference type="EMBL" id="AM286690">
    <property type="protein sequence ID" value="CAL15671.1"/>
    <property type="molecule type" value="Genomic_DNA"/>
</dbReference>
<dbReference type="STRING" id="393595.ABO_0223"/>
<gene>
    <name evidence="8" type="ordered locus">ABO_0223</name>
</gene>
<dbReference type="HOGENOM" id="CLU_959095_0_0_6"/>
<evidence type="ECO:0000256" key="6">
    <source>
        <dbReference type="SAM" id="Phobius"/>
    </source>
</evidence>
<evidence type="ECO:0000256" key="3">
    <source>
        <dbReference type="ARBA" id="ARBA00022692"/>
    </source>
</evidence>
<evidence type="ECO:0000259" key="7">
    <source>
        <dbReference type="Pfam" id="PF00482"/>
    </source>
</evidence>
<evidence type="ECO:0000313" key="9">
    <source>
        <dbReference type="Proteomes" id="UP000008871"/>
    </source>
</evidence>
<feature type="transmembrane region" description="Helical" evidence="6">
    <location>
        <begin position="87"/>
        <end position="120"/>
    </location>
</feature>
<dbReference type="Pfam" id="PF00482">
    <property type="entry name" value="T2SSF"/>
    <property type="match status" value="1"/>
</dbReference>
<dbReference type="Proteomes" id="UP000008871">
    <property type="component" value="Chromosome"/>
</dbReference>
<protein>
    <recommendedName>
        <fullName evidence="7">Type II secretion system protein GspF domain-containing protein</fullName>
    </recommendedName>
</protein>
<evidence type="ECO:0000256" key="2">
    <source>
        <dbReference type="ARBA" id="ARBA00022475"/>
    </source>
</evidence>
<sequence>MVNFMLALLCALLALWLVFKAGRWERRRKVMGRLHNHGGDETESQDLVALGLSSRLISSALMREDYNEVYEALKLTGKEPEKIPTLYLAFCWVLPIALALLGILLKGPFIALFLGVVGFIGSRRYFRSVAKVACHRQNQEAIEFAQLLSMLLEAGLSIERAFRVAAVQSRPMIPGLVHRLDRFNRLMESGAERGVALDEIGEGKQIPVLHSLTRLLKQGGALGGAISESIEQLILEAQDVEKSRIKEEVNRVGAKMTVAMMIFMMPALFIIVGGPAGVNIVQAITR</sequence>
<keyword evidence="2" id="KW-1003">Cell membrane</keyword>
<reference evidence="8 9" key="1">
    <citation type="journal article" date="2006" name="Nat. Biotechnol.">
        <title>Genome sequence of the ubiquitous hydrocarbon-degrading marine bacterium Alcanivorax borkumensis.</title>
        <authorList>
            <person name="Schneiker S."/>
            <person name="Martins dos Santos V.A.P."/>
            <person name="Bartels D."/>
            <person name="Bekel T."/>
            <person name="Brecht M."/>
            <person name="Buhrmester J."/>
            <person name="Chernikova T.N."/>
            <person name="Denaro R."/>
            <person name="Ferrer M."/>
            <person name="Gertler C."/>
            <person name="Goesmann A."/>
            <person name="Golyshina O.V."/>
            <person name="Kaminski F."/>
            <person name="Khachane A.N."/>
            <person name="Lang S."/>
            <person name="Linke B."/>
            <person name="McHardy A.C."/>
            <person name="Meyer F."/>
            <person name="Nechitaylo T."/>
            <person name="Puehler A."/>
            <person name="Regenhardt D."/>
            <person name="Rupp O."/>
            <person name="Sabirova J.S."/>
            <person name="Selbitschka W."/>
            <person name="Yakimov M.M."/>
            <person name="Timmis K.N."/>
            <person name="Vorhoelter F.-J."/>
            <person name="Weidner S."/>
            <person name="Kaiser O."/>
            <person name="Golyshin P.N."/>
        </authorList>
    </citation>
    <scope>NUCLEOTIDE SEQUENCE [LARGE SCALE GENOMIC DNA]</scope>
    <source>
        <strain evidence="9">ATCC 700651 / DSM 11573 / NCIMB 13689 / SK2</strain>
    </source>
</reference>
<feature type="domain" description="Type II secretion system protein GspF" evidence="7">
    <location>
        <begin position="144"/>
        <end position="272"/>
    </location>
</feature>
<proteinExistence type="predicted"/>
<keyword evidence="9" id="KW-1185">Reference proteome</keyword>
<dbReference type="InterPro" id="IPR018076">
    <property type="entry name" value="T2SS_GspF_dom"/>
</dbReference>
<keyword evidence="4 6" id="KW-1133">Transmembrane helix</keyword>
<dbReference type="AlphaFoldDB" id="Q0VT49"/>
<evidence type="ECO:0000256" key="1">
    <source>
        <dbReference type="ARBA" id="ARBA00004651"/>
    </source>
</evidence>
<organism evidence="8 9">
    <name type="scientific">Alcanivorax borkumensis (strain ATCC 700651 / DSM 11573 / NCIMB 13689 / SK2)</name>
    <dbReference type="NCBI Taxonomy" id="393595"/>
    <lineage>
        <taxon>Bacteria</taxon>
        <taxon>Pseudomonadati</taxon>
        <taxon>Pseudomonadota</taxon>
        <taxon>Gammaproteobacteria</taxon>
        <taxon>Oceanospirillales</taxon>
        <taxon>Alcanivoracaceae</taxon>
        <taxon>Alcanivorax</taxon>
    </lineage>
</organism>
<dbReference type="eggNOG" id="COG2064">
    <property type="taxonomic scope" value="Bacteria"/>
</dbReference>
<dbReference type="GO" id="GO:0005886">
    <property type="term" value="C:plasma membrane"/>
    <property type="evidence" value="ECO:0007669"/>
    <property type="project" value="UniProtKB-SubCell"/>
</dbReference>
<comment type="subcellular location">
    <subcellularLocation>
        <location evidence="1">Cell membrane</location>
        <topology evidence="1">Multi-pass membrane protein</topology>
    </subcellularLocation>
</comment>
<keyword evidence="3 6" id="KW-0812">Transmembrane</keyword>
<evidence type="ECO:0000256" key="4">
    <source>
        <dbReference type="ARBA" id="ARBA00022989"/>
    </source>
</evidence>
<accession>Q0VT49</accession>
<evidence type="ECO:0000256" key="5">
    <source>
        <dbReference type="ARBA" id="ARBA00023136"/>
    </source>
</evidence>
<dbReference type="PANTHER" id="PTHR35007">
    <property type="entry name" value="INTEGRAL MEMBRANE PROTEIN-RELATED"/>
    <property type="match status" value="1"/>
</dbReference>
<name>Q0VT49_ALCBS</name>
<dbReference type="KEGG" id="abo:ABO_0223"/>
<dbReference type="PANTHER" id="PTHR35007:SF2">
    <property type="entry name" value="PILUS ASSEMBLE PROTEIN"/>
    <property type="match status" value="1"/>
</dbReference>
<keyword evidence="5 6" id="KW-0472">Membrane</keyword>
<evidence type="ECO:0000313" key="8">
    <source>
        <dbReference type="EMBL" id="CAL15671.1"/>
    </source>
</evidence>